<protein>
    <submittedName>
        <fullName evidence="2">Uncharacterized protein</fullName>
    </submittedName>
</protein>
<feature type="region of interest" description="Disordered" evidence="1">
    <location>
        <begin position="1"/>
        <end position="22"/>
    </location>
</feature>
<evidence type="ECO:0000313" key="2">
    <source>
        <dbReference type="EMBL" id="VAW01927.1"/>
    </source>
</evidence>
<reference evidence="2" key="1">
    <citation type="submission" date="2018-06" db="EMBL/GenBank/DDBJ databases">
        <authorList>
            <person name="Zhirakovskaya E."/>
        </authorList>
    </citation>
    <scope>NUCLEOTIDE SEQUENCE</scope>
</reference>
<evidence type="ECO:0000256" key="1">
    <source>
        <dbReference type="SAM" id="MobiDB-lite"/>
    </source>
</evidence>
<dbReference type="EMBL" id="UOEF01000336">
    <property type="protein sequence ID" value="VAW01927.1"/>
    <property type="molecule type" value="Genomic_DNA"/>
</dbReference>
<dbReference type="AlphaFoldDB" id="A0A3B0SLR6"/>
<gene>
    <name evidence="2" type="ORF">MNBD_ALPHA04-965</name>
</gene>
<name>A0A3B0SLR6_9ZZZZ</name>
<sequence>MYLSPRSSVNHPSGARSAVSAQGVQRGYQPAYHLDIVNRCPGCGKSHWYVGRFSAECAHCETALPLAMVASQPMAPRFTERFSKTAMAA</sequence>
<proteinExistence type="predicted"/>
<organism evidence="2">
    <name type="scientific">hydrothermal vent metagenome</name>
    <dbReference type="NCBI Taxonomy" id="652676"/>
    <lineage>
        <taxon>unclassified sequences</taxon>
        <taxon>metagenomes</taxon>
        <taxon>ecological metagenomes</taxon>
    </lineage>
</organism>
<accession>A0A3B0SLR6</accession>
<feature type="compositionally biased region" description="Polar residues" evidence="1">
    <location>
        <begin position="1"/>
        <end position="11"/>
    </location>
</feature>